<keyword evidence="1" id="KW-0472">Membrane</keyword>
<feature type="transmembrane region" description="Helical" evidence="1">
    <location>
        <begin position="169"/>
        <end position="194"/>
    </location>
</feature>
<sequence length="239" mass="26114">MRTAMVRIRTSICLFSVLLYLLHVIFLWYILGRLVPYTSLASLVVTLPAASAFAKTLTLAFLSIGIALLYSGGHIHWSSFVDSFGSMLSLLSLFSIVPILALPIVVGNYQRSVESFLNQRNPSPKGLYITINALSYLLATLMNIAAIPMMYQAVTGYVKKRAIENPARFLITSIVTGYAMPLSWSPVAAVVMAVTNVTGVRWLSVLPITLGLSFVGLLMAALLFGRDRNPDTPPRRMAG</sequence>
<gene>
    <name evidence="2" type="ORF">COOX1_0272</name>
</gene>
<dbReference type="RefSeq" id="WP_170084712.1">
    <property type="nucleotide sequence ID" value="NZ_CP047971.1"/>
</dbReference>
<feature type="transmembrane region" description="Helical" evidence="1">
    <location>
        <begin position="126"/>
        <end position="148"/>
    </location>
</feature>
<dbReference type="AlphaFoldDB" id="A0A6F9E1Q3"/>
<keyword evidence="1" id="KW-0812">Transmembrane</keyword>
<dbReference type="EMBL" id="LR792683">
    <property type="protein sequence ID" value="CAB3390166.1"/>
    <property type="molecule type" value="Genomic_DNA"/>
</dbReference>
<feature type="transmembrane region" description="Helical" evidence="1">
    <location>
        <begin position="12"/>
        <end position="32"/>
    </location>
</feature>
<feature type="transmembrane region" description="Helical" evidence="1">
    <location>
        <begin position="200"/>
        <end position="225"/>
    </location>
</feature>
<organism evidence="2 3">
    <name type="scientific">Kyrpidia spormannii</name>
    <dbReference type="NCBI Taxonomy" id="2055160"/>
    <lineage>
        <taxon>Bacteria</taxon>
        <taxon>Bacillati</taxon>
        <taxon>Bacillota</taxon>
        <taxon>Bacilli</taxon>
        <taxon>Bacillales</taxon>
        <taxon>Alicyclobacillaceae</taxon>
        <taxon>Kyrpidia</taxon>
    </lineage>
</organism>
<protein>
    <submittedName>
        <fullName evidence="2">Uncharacterized protein</fullName>
    </submittedName>
</protein>
<dbReference type="Proteomes" id="UP000502196">
    <property type="component" value="Chromosome"/>
</dbReference>
<proteinExistence type="predicted"/>
<feature type="transmembrane region" description="Helical" evidence="1">
    <location>
        <begin position="84"/>
        <end position="106"/>
    </location>
</feature>
<feature type="transmembrane region" description="Helical" evidence="1">
    <location>
        <begin position="52"/>
        <end position="72"/>
    </location>
</feature>
<accession>A0A6F9E1Q3</accession>
<keyword evidence="1" id="KW-1133">Transmembrane helix</keyword>
<evidence type="ECO:0000313" key="3">
    <source>
        <dbReference type="Proteomes" id="UP000502196"/>
    </source>
</evidence>
<reference evidence="2 3" key="1">
    <citation type="submission" date="2020-04" db="EMBL/GenBank/DDBJ databases">
        <authorList>
            <person name="Hogendoorn C."/>
        </authorList>
    </citation>
    <scope>NUCLEOTIDE SEQUENCE [LARGE SCALE GENOMIC DNA]</scope>
    <source>
        <strain evidence="2">COOX1</strain>
    </source>
</reference>
<evidence type="ECO:0000313" key="2">
    <source>
        <dbReference type="EMBL" id="CAB3390166.1"/>
    </source>
</evidence>
<name>A0A6F9E1Q3_9BACL</name>
<evidence type="ECO:0000256" key="1">
    <source>
        <dbReference type="SAM" id="Phobius"/>
    </source>
</evidence>